<dbReference type="AlphaFoldDB" id="A0A285CM37"/>
<keyword evidence="2" id="KW-1185">Reference proteome</keyword>
<accession>A0A285CM37</accession>
<evidence type="ECO:0000313" key="2">
    <source>
        <dbReference type="Proteomes" id="UP000219546"/>
    </source>
</evidence>
<proteinExistence type="predicted"/>
<gene>
    <name evidence="1" type="ORF">SAMN05877753_102619</name>
</gene>
<sequence length="87" mass="10374">MILKGNIISGEFDEQMNEFSLQEVKHLTIESTIKEQQLQRLYHYLIKHQHDLDGQVIILNDQIPLRLSQEEIRLFLSDLEKVQSLYH</sequence>
<dbReference type="OrthoDB" id="2680434at2"/>
<evidence type="ECO:0000313" key="1">
    <source>
        <dbReference type="EMBL" id="SNX68609.1"/>
    </source>
</evidence>
<dbReference type="EMBL" id="OAOP01000002">
    <property type="protein sequence ID" value="SNX68609.1"/>
    <property type="molecule type" value="Genomic_DNA"/>
</dbReference>
<name>A0A285CM37_9BACI</name>
<dbReference type="Proteomes" id="UP000219546">
    <property type="component" value="Unassembled WGS sequence"/>
</dbReference>
<protein>
    <submittedName>
        <fullName evidence="1">Uncharacterized protein</fullName>
    </submittedName>
</protein>
<organism evidence="1 2">
    <name type="scientific">Bacillus oleivorans</name>
    <dbReference type="NCBI Taxonomy" id="1448271"/>
    <lineage>
        <taxon>Bacteria</taxon>
        <taxon>Bacillati</taxon>
        <taxon>Bacillota</taxon>
        <taxon>Bacilli</taxon>
        <taxon>Bacillales</taxon>
        <taxon>Bacillaceae</taxon>
        <taxon>Bacillus</taxon>
    </lineage>
</organism>
<dbReference type="RefSeq" id="WP_097157780.1">
    <property type="nucleotide sequence ID" value="NZ_JBEPMQ010000001.1"/>
</dbReference>
<reference evidence="1 2" key="1">
    <citation type="submission" date="2017-08" db="EMBL/GenBank/DDBJ databases">
        <authorList>
            <person name="de Groot N.N."/>
        </authorList>
    </citation>
    <scope>NUCLEOTIDE SEQUENCE [LARGE SCALE GENOMIC DNA]</scope>
    <source>
        <strain evidence="1 2">JC228</strain>
    </source>
</reference>